<dbReference type="Proteomes" id="UP000243359">
    <property type="component" value="Chromosome I"/>
</dbReference>
<dbReference type="AlphaFoldDB" id="A0A1H1TQU1"/>
<evidence type="ECO:0000313" key="1">
    <source>
        <dbReference type="EMBL" id="SDS62562.1"/>
    </source>
</evidence>
<organism evidence="1 2">
    <name type="scientific">Pseudomonas oryzae</name>
    <dbReference type="NCBI Taxonomy" id="1392877"/>
    <lineage>
        <taxon>Bacteria</taxon>
        <taxon>Pseudomonadati</taxon>
        <taxon>Pseudomonadota</taxon>
        <taxon>Gammaproteobacteria</taxon>
        <taxon>Pseudomonadales</taxon>
        <taxon>Pseudomonadaceae</taxon>
        <taxon>Pseudomonas</taxon>
    </lineage>
</organism>
<sequence length="305" mass="35254">MSTTIELPATISTAQQWILAAEAAKAVGCAVRSYELAAWQARNDPTVRAGEPIPAEYRKRWYALFRGVKWHNSTWERLYPLCPVLQGMHDNILWTVLDPRIPSQVFDECLPTWRLNGKPLPMCSPSAMEALCGCPTWQRLGNLLIILRSRSPQFGLLRCWVRKNFLAYCALTSLPPYGHPAALVLYDLLTLLFQAAPQETPDNWPAYRWGYMKDRALFRRLGHFLIVQRWVDGWDDRCLMWLWHLVHKRNSLHLTRLCQAGDSESALLIPWRLATCVEKALKCDQDFQLEFDWRGLRTACRRSSA</sequence>
<name>A0A1H1TQU1_9PSED</name>
<proteinExistence type="predicted"/>
<dbReference type="RefSeq" id="WP_157719531.1">
    <property type="nucleotide sequence ID" value="NZ_LT629751.1"/>
</dbReference>
<protein>
    <submittedName>
        <fullName evidence="1">Uncharacterized protein</fullName>
    </submittedName>
</protein>
<dbReference type="EMBL" id="LT629751">
    <property type="protein sequence ID" value="SDS62562.1"/>
    <property type="molecule type" value="Genomic_DNA"/>
</dbReference>
<accession>A0A1H1TQU1</accession>
<gene>
    <name evidence="1" type="ORF">SAMN05216221_2235</name>
</gene>
<keyword evidence="2" id="KW-1185">Reference proteome</keyword>
<dbReference type="OrthoDB" id="7033751at2"/>
<reference evidence="2" key="1">
    <citation type="submission" date="2016-10" db="EMBL/GenBank/DDBJ databases">
        <authorList>
            <person name="Varghese N."/>
            <person name="Submissions S."/>
        </authorList>
    </citation>
    <scope>NUCLEOTIDE SEQUENCE [LARGE SCALE GENOMIC DNA]</scope>
    <source>
        <strain evidence="2">KCTC 32247</strain>
    </source>
</reference>
<evidence type="ECO:0000313" key="2">
    <source>
        <dbReference type="Proteomes" id="UP000243359"/>
    </source>
</evidence>